<accession>A0A645H0B3</accession>
<dbReference type="EMBL" id="VSSQ01084538">
    <property type="protein sequence ID" value="MPN32491.1"/>
    <property type="molecule type" value="Genomic_DNA"/>
</dbReference>
<sequence>MVGRSIDPPVPQQRYLSVRQQHVRYHLRLARQVAALDEHRAAAELFYLARRRGHAVDVVDLHPRQFLRLGQIGRDDHRHRHDDILHRVHGVGGEQGVPALRHHHGIDDDLLYPQLGKPFGDGGDRLAVAEHPRLDRVERKILADGHHLRLDYLRRRVVDAGHAERVLHGQRRYRRGAEDL</sequence>
<evidence type="ECO:0000313" key="1">
    <source>
        <dbReference type="EMBL" id="MPN32491.1"/>
    </source>
</evidence>
<name>A0A645H0B3_9ZZZZ</name>
<proteinExistence type="predicted"/>
<comment type="caution">
    <text evidence="1">The sequence shown here is derived from an EMBL/GenBank/DDBJ whole genome shotgun (WGS) entry which is preliminary data.</text>
</comment>
<dbReference type="AlphaFoldDB" id="A0A645H0B3"/>
<protein>
    <submittedName>
        <fullName evidence="1">Uncharacterized protein</fullName>
    </submittedName>
</protein>
<reference evidence="1" key="1">
    <citation type="submission" date="2019-08" db="EMBL/GenBank/DDBJ databases">
        <authorList>
            <person name="Kucharzyk K."/>
            <person name="Murdoch R.W."/>
            <person name="Higgins S."/>
            <person name="Loffler F."/>
        </authorList>
    </citation>
    <scope>NUCLEOTIDE SEQUENCE</scope>
</reference>
<organism evidence="1">
    <name type="scientific">bioreactor metagenome</name>
    <dbReference type="NCBI Taxonomy" id="1076179"/>
    <lineage>
        <taxon>unclassified sequences</taxon>
        <taxon>metagenomes</taxon>
        <taxon>ecological metagenomes</taxon>
    </lineage>
</organism>
<gene>
    <name evidence="1" type="ORF">SDC9_179970</name>
</gene>